<proteinExistence type="predicted"/>
<accession>A0A9J6ELW1</accession>
<name>A0A9J6ELW1_RHIMP</name>
<feature type="compositionally biased region" description="Basic and acidic residues" evidence="1">
    <location>
        <begin position="52"/>
        <end position="64"/>
    </location>
</feature>
<dbReference type="Proteomes" id="UP000821866">
    <property type="component" value="Chromosome 11"/>
</dbReference>
<gene>
    <name evidence="2" type="ORF">HPB51_005395</name>
</gene>
<evidence type="ECO:0000313" key="3">
    <source>
        <dbReference type="Proteomes" id="UP000821866"/>
    </source>
</evidence>
<sequence length="213" mass="24245">METPLPRVRARHVDYASCLRGGRSISCLLSMNPRSFEIDDRCLLNANATRTHEHLPPRSKERRPGRSGARISTTDYHIEAEDRRCHNVKRPSTVPTSEEVTLSKPKQTAAAIQRWRKSGVVRANKDFVEGPKSTDRSRRSVHRPEPDDGIEERRRLLPIATAIPKHGRRLLSFHVDLRSEVRRNVRGAVRSHKYFSIRALSGTSGTLGSWCRV</sequence>
<comment type="caution">
    <text evidence="2">The sequence shown here is derived from an EMBL/GenBank/DDBJ whole genome shotgun (WGS) entry which is preliminary data.</text>
</comment>
<reference evidence="2" key="2">
    <citation type="submission" date="2021-09" db="EMBL/GenBank/DDBJ databases">
        <authorList>
            <person name="Jia N."/>
            <person name="Wang J."/>
            <person name="Shi W."/>
            <person name="Du L."/>
            <person name="Sun Y."/>
            <person name="Zhan W."/>
            <person name="Jiang J."/>
            <person name="Wang Q."/>
            <person name="Zhang B."/>
            <person name="Ji P."/>
            <person name="Sakyi L.B."/>
            <person name="Cui X."/>
            <person name="Yuan T."/>
            <person name="Jiang B."/>
            <person name="Yang W."/>
            <person name="Lam T.T.-Y."/>
            <person name="Chang Q."/>
            <person name="Ding S."/>
            <person name="Wang X."/>
            <person name="Zhu J."/>
            <person name="Ruan X."/>
            <person name="Zhao L."/>
            <person name="Wei J."/>
            <person name="Que T."/>
            <person name="Du C."/>
            <person name="Cheng J."/>
            <person name="Dai P."/>
            <person name="Han X."/>
            <person name="Huang E."/>
            <person name="Gao Y."/>
            <person name="Liu J."/>
            <person name="Shao H."/>
            <person name="Ye R."/>
            <person name="Li L."/>
            <person name="Wei W."/>
            <person name="Wang X."/>
            <person name="Wang C."/>
            <person name="Huo Q."/>
            <person name="Li W."/>
            <person name="Guo W."/>
            <person name="Chen H."/>
            <person name="Chen S."/>
            <person name="Zhou L."/>
            <person name="Zhou L."/>
            <person name="Ni X."/>
            <person name="Tian J."/>
            <person name="Zhou Y."/>
            <person name="Sheng Y."/>
            <person name="Liu T."/>
            <person name="Pan Y."/>
            <person name="Xia L."/>
            <person name="Li J."/>
            <person name="Zhao F."/>
            <person name="Cao W."/>
        </authorList>
    </citation>
    <scope>NUCLEOTIDE SEQUENCE</scope>
    <source>
        <strain evidence="2">Rmic-2018</strain>
        <tissue evidence="2">Larvae</tissue>
    </source>
</reference>
<feature type="region of interest" description="Disordered" evidence="1">
    <location>
        <begin position="52"/>
        <end position="73"/>
    </location>
</feature>
<protein>
    <submittedName>
        <fullName evidence="2">Uncharacterized protein</fullName>
    </submittedName>
</protein>
<feature type="region of interest" description="Disordered" evidence="1">
    <location>
        <begin position="125"/>
        <end position="150"/>
    </location>
</feature>
<organism evidence="2 3">
    <name type="scientific">Rhipicephalus microplus</name>
    <name type="common">Cattle tick</name>
    <name type="synonym">Boophilus microplus</name>
    <dbReference type="NCBI Taxonomy" id="6941"/>
    <lineage>
        <taxon>Eukaryota</taxon>
        <taxon>Metazoa</taxon>
        <taxon>Ecdysozoa</taxon>
        <taxon>Arthropoda</taxon>
        <taxon>Chelicerata</taxon>
        <taxon>Arachnida</taxon>
        <taxon>Acari</taxon>
        <taxon>Parasitiformes</taxon>
        <taxon>Ixodida</taxon>
        <taxon>Ixodoidea</taxon>
        <taxon>Ixodidae</taxon>
        <taxon>Rhipicephalinae</taxon>
        <taxon>Rhipicephalus</taxon>
        <taxon>Boophilus</taxon>
    </lineage>
</organism>
<evidence type="ECO:0000256" key="1">
    <source>
        <dbReference type="SAM" id="MobiDB-lite"/>
    </source>
</evidence>
<keyword evidence="3" id="KW-1185">Reference proteome</keyword>
<evidence type="ECO:0000313" key="2">
    <source>
        <dbReference type="EMBL" id="KAH8035433.1"/>
    </source>
</evidence>
<reference evidence="2" key="1">
    <citation type="journal article" date="2020" name="Cell">
        <title>Large-Scale Comparative Analyses of Tick Genomes Elucidate Their Genetic Diversity and Vector Capacities.</title>
        <authorList>
            <consortium name="Tick Genome and Microbiome Consortium (TIGMIC)"/>
            <person name="Jia N."/>
            <person name="Wang J."/>
            <person name="Shi W."/>
            <person name="Du L."/>
            <person name="Sun Y."/>
            <person name="Zhan W."/>
            <person name="Jiang J.F."/>
            <person name="Wang Q."/>
            <person name="Zhang B."/>
            <person name="Ji P."/>
            <person name="Bell-Sakyi L."/>
            <person name="Cui X.M."/>
            <person name="Yuan T.T."/>
            <person name="Jiang B.G."/>
            <person name="Yang W.F."/>
            <person name="Lam T.T."/>
            <person name="Chang Q.C."/>
            <person name="Ding S.J."/>
            <person name="Wang X.J."/>
            <person name="Zhu J.G."/>
            <person name="Ruan X.D."/>
            <person name="Zhao L."/>
            <person name="Wei J.T."/>
            <person name="Ye R.Z."/>
            <person name="Que T.C."/>
            <person name="Du C.H."/>
            <person name="Zhou Y.H."/>
            <person name="Cheng J.X."/>
            <person name="Dai P.F."/>
            <person name="Guo W.B."/>
            <person name="Han X.H."/>
            <person name="Huang E.J."/>
            <person name="Li L.F."/>
            <person name="Wei W."/>
            <person name="Gao Y.C."/>
            <person name="Liu J.Z."/>
            <person name="Shao H.Z."/>
            <person name="Wang X."/>
            <person name="Wang C.C."/>
            <person name="Yang T.C."/>
            <person name="Huo Q.B."/>
            <person name="Li W."/>
            <person name="Chen H.Y."/>
            <person name="Chen S.E."/>
            <person name="Zhou L.G."/>
            <person name="Ni X.B."/>
            <person name="Tian J.H."/>
            <person name="Sheng Y."/>
            <person name="Liu T."/>
            <person name="Pan Y.S."/>
            <person name="Xia L.Y."/>
            <person name="Li J."/>
            <person name="Zhao F."/>
            <person name="Cao W.C."/>
        </authorList>
    </citation>
    <scope>NUCLEOTIDE SEQUENCE</scope>
    <source>
        <strain evidence="2">Rmic-2018</strain>
    </source>
</reference>
<dbReference type="AlphaFoldDB" id="A0A9J6ELW1"/>
<dbReference type="EMBL" id="JABSTU010000003">
    <property type="protein sequence ID" value="KAH8035433.1"/>
    <property type="molecule type" value="Genomic_DNA"/>
</dbReference>